<dbReference type="InterPro" id="IPR038364">
    <property type="entry name" value="Urocanase_central_sf"/>
</dbReference>
<dbReference type="Gene3D" id="3.40.50.10730">
    <property type="entry name" value="Urocanase like domains"/>
    <property type="match status" value="1"/>
</dbReference>
<dbReference type="EMBL" id="CADCWC010000043">
    <property type="protein sequence ID" value="CAA9521800.1"/>
    <property type="molecule type" value="Genomic_DNA"/>
</dbReference>
<accession>A0A6J4TF43</accession>
<feature type="domain" description="Urocanase Rossmann-like" evidence="1">
    <location>
        <begin position="13"/>
        <end position="68"/>
    </location>
</feature>
<sequence length="269" mass="29022">AVEALRERGEIGELERRGRETIRRHMEALLEFGRRGAETFEYGNGLRGQAEAAGVADAYAMGGFVERYIRPLFCRGVGPFRWLAVSGDPADIATVDELILERFAGHPVCDWIRTARRHVRFSGLPARIGWMGCGDRHRLGLLVNEAVRDGRLAGPVAFTRDHLDSGSVCAPFRETEKMRDGSDRIADWPLLNALLGVAGHADLVAVHMHGGGFAGSAGVTVIADGSETAALRLEAVLRNDPAIGVLRHADAGYETAIATARDHGLGLPV</sequence>
<feature type="domain" description="Urocanase C-terminal" evidence="2">
    <location>
        <begin position="71"/>
        <end position="261"/>
    </location>
</feature>
<dbReference type="GO" id="GO:0016153">
    <property type="term" value="F:urocanate hydratase activity"/>
    <property type="evidence" value="ECO:0007669"/>
    <property type="project" value="UniProtKB-EC"/>
</dbReference>
<dbReference type="InterPro" id="IPR036190">
    <property type="entry name" value="Urocanase_sf"/>
</dbReference>
<name>A0A6J4TF43_9ACTN</name>
<evidence type="ECO:0000259" key="1">
    <source>
        <dbReference type="Pfam" id="PF01175"/>
    </source>
</evidence>
<gene>
    <name evidence="3" type="ORF">AVDCRST_MAG79-244</name>
</gene>
<protein>
    <submittedName>
        <fullName evidence="3">Urocanate hydratase</fullName>
        <ecNumber evidence="3">4.2.1.49</ecNumber>
    </submittedName>
</protein>
<dbReference type="Pfam" id="PF17392">
    <property type="entry name" value="Urocanase_C"/>
    <property type="match status" value="1"/>
</dbReference>
<dbReference type="GO" id="GO:0006548">
    <property type="term" value="P:L-histidine catabolic process"/>
    <property type="evidence" value="ECO:0007669"/>
    <property type="project" value="TreeGrafter"/>
</dbReference>
<evidence type="ECO:0000313" key="3">
    <source>
        <dbReference type="EMBL" id="CAA9521800.1"/>
    </source>
</evidence>
<proteinExistence type="predicted"/>
<evidence type="ECO:0000259" key="2">
    <source>
        <dbReference type="Pfam" id="PF17392"/>
    </source>
</evidence>
<dbReference type="SUPFAM" id="SSF111326">
    <property type="entry name" value="Urocanase"/>
    <property type="match status" value="1"/>
</dbReference>
<dbReference type="Gene3D" id="3.40.1770.10">
    <property type="entry name" value="Urocanase superfamily"/>
    <property type="match status" value="1"/>
</dbReference>
<feature type="non-terminal residue" evidence="3">
    <location>
        <position position="1"/>
    </location>
</feature>
<reference evidence="3" key="1">
    <citation type="submission" date="2020-02" db="EMBL/GenBank/DDBJ databases">
        <authorList>
            <person name="Meier V. D."/>
        </authorList>
    </citation>
    <scope>NUCLEOTIDE SEQUENCE</scope>
    <source>
        <strain evidence="3">AVDCRST_MAG79</strain>
    </source>
</reference>
<dbReference type="Pfam" id="PF01175">
    <property type="entry name" value="Urocanase"/>
    <property type="match status" value="1"/>
</dbReference>
<dbReference type="PANTHER" id="PTHR12216:SF4">
    <property type="entry name" value="UROCANATE HYDRATASE"/>
    <property type="match status" value="1"/>
</dbReference>
<keyword evidence="3" id="KW-0456">Lyase</keyword>
<dbReference type="EC" id="4.2.1.49" evidence="3"/>
<dbReference type="PANTHER" id="PTHR12216">
    <property type="entry name" value="UROCANATE HYDRATASE"/>
    <property type="match status" value="1"/>
</dbReference>
<dbReference type="AlphaFoldDB" id="A0A6J4TF43"/>
<organism evidence="3">
    <name type="scientific">uncultured Thermoleophilia bacterium</name>
    <dbReference type="NCBI Taxonomy" id="1497501"/>
    <lineage>
        <taxon>Bacteria</taxon>
        <taxon>Bacillati</taxon>
        <taxon>Actinomycetota</taxon>
        <taxon>Thermoleophilia</taxon>
        <taxon>environmental samples</taxon>
    </lineage>
</organism>
<dbReference type="InterPro" id="IPR023637">
    <property type="entry name" value="Urocanase-like"/>
</dbReference>
<dbReference type="InterPro" id="IPR035401">
    <property type="entry name" value="Urocanase_C"/>
</dbReference>
<dbReference type="InterPro" id="IPR035085">
    <property type="entry name" value="Urocanase_Rossmann-like"/>
</dbReference>